<dbReference type="InterPro" id="IPR016181">
    <property type="entry name" value="Acyl_CoA_acyltransferase"/>
</dbReference>
<sequence length="276" mass="30816">MHTIPVKPTNKAARFARVKKLSMADVPLAARTLHASFGTDALAKLLTVHIEDPKQRDLVDRKLYECYLKQHIAKGLCFGIGESENGFETVAVWSHPKSVREGLDSFANLMEAGYGTLWEMSGKEGQEKIFKGMLPLLHDTCERILTSDKRFSAKDVYTLVYLGSEEKARGKGNVRTMFDYMFENYIDVPGNNNITYLESSSADNIPIYNRFGFEFYEDIFLGSQDKPNAREGHDYAVMNVMIRGTNGGPWEGKPPSTADSEYELVSADGSLASTKA</sequence>
<dbReference type="InterPro" id="IPR052523">
    <property type="entry name" value="Trichothecene_AcTrans"/>
</dbReference>
<dbReference type="STRING" id="2163413.A0A4P6XG54"/>
<dbReference type="AlphaFoldDB" id="A0A4P6XG54"/>
<proteinExistence type="predicted"/>
<protein>
    <recommendedName>
        <fullName evidence="3">N-acetyltransferase domain-containing protein</fullName>
    </recommendedName>
</protein>
<name>A0A4P6XG54_9ASCO</name>
<evidence type="ECO:0008006" key="3">
    <source>
        <dbReference type="Google" id="ProtNLM"/>
    </source>
</evidence>
<dbReference type="EMBL" id="CP034456">
    <property type="protein sequence ID" value="QBM86307.1"/>
    <property type="molecule type" value="Genomic_DNA"/>
</dbReference>
<evidence type="ECO:0000313" key="1">
    <source>
        <dbReference type="EMBL" id="QBM86307.1"/>
    </source>
</evidence>
<dbReference type="PANTHER" id="PTHR42791:SF1">
    <property type="entry name" value="N-ACETYLTRANSFERASE DOMAIN-CONTAINING PROTEIN"/>
    <property type="match status" value="1"/>
</dbReference>
<reference evidence="2" key="1">
    <citation type="submission" date="2019-03" db="EMBL/GenBank/DDBJ databases">
        <title>Snf2 controls pulcherriminic acid biosynthesis and connects pigmentation and antifungal activity of the yeast Metschnikowia pulcherrima.</title>
        <authorList>
            <person name="Gore-Lloyd D."/>
            <person name="Sumann I."/>
            <person name="Brachmann A.O."/>
            <person name="Schneeberger K."/>
            <person name="Ortiz-Merino R.A."/>
            <person name="Moreno-Beltran M."/>
            <person name="Schlaefli M."/>
            <person name="Kirner P."/>
            <person name="Santos Kron A."/>
            <person name="Wolfe K.H."/>
            <person name="Piel J."/>
            <person name="Ahrens C.H."/>
            <person name="Henk D."/>
            <person name="Freimoser F.M."/>
        </authorList>
    </citation>
    <scope>NUCLEOTIDE SEQUENCE [LARGE SCALE GENOMIC DNA]</scope>
    <source>
        <strain evidence="2">APC 1.2</strain>
    </source>
</reference>
<keyword evidence="2" id="KW-1185">Reference proteome</keyword>
<dbReference type="Gene3D" id="3.40.630.30">
    <property type="match status" value="1"/>
</dbReference>
<gene>
    <name evidence="1" type="ORF">METSCH_A09440</name>
</gene>
<dbReference type="SUPFAM" id="SSF55729">
    <property type="entry name" value="Acyl-CoA N-acyltransferases (Nat)"/>
    <property type="match status" value="1"/>
</dbReference>
<accession>A0A4P6XG54</accession>
<dbReference type="PANTHER" id="PTHR42791">
    <property type="entry name" value="GNAT FAMILY ACETYLTRANSFERASE"/>
    <property type="match status" value="1"/>
</dbReference>
<dbReference type="Proteomes" id="UP000292447">
    <property type="component" value="Chromosome I"/>
</dbReference>
<organism evidence="1 2">
    <name type="scientific">Metschnikowia aff. pulcherrima</name>
    <dbReference type="NCBI Taxonomy" id="2163413"/>
    <lineage>
        <taxon>Eukaryota</taxon>
        <taxon>Fungi</taxon>
        <taxon>Dikarya</taxon>
        <taxon>Ascomycota</taxon>
        <taxon>Saccharomycotina</taxon>
        <taxon>Pichiomycetes</taxon>
        <taxon>Metschnikowiaceae</taxon>
        <taxon>Metschnikowia</taxon>
    </lineage>
</organism>
<evidence type="ECO:0000313" key="2">
    <source>
        <dbReference type="Proteomes" id="UP000292447"/>
    </source>
</evidence>